<keyword evidence="12" id="KW-1185">Reference proteome</keyword>
<dbReference type="InterPro" id="IPR018936">
    <property type="entry name" value="PI3/4_kinase_CS"/>
</dbReference>
<dbReference type="Gene3D" id="1.25.40.70">
    <property type="entry name" value="Phosphatidylinositol 3-kinase, accessory domain (PIK)"/>
    <property type="match status" value="1"/>
</dbReference>
<dbReference type="PANTHER" id="PTHR10048:SF14">
    <property type="entry name" value="LD28067P"/>
    <property type="match status" value="1"/>
</dbReference>
<dbReference type="CDD" id="cd00891">
    <property type="entry name" value="PI3Kc"/>
    <property type="match status" value="1"/>
</dbReference>
<evidence type="ECO:0000256" key="8">
    <source>
        <dbReference type="SAM" id="Phobius"/>
    </source>
</evidence>
<dbReference type="EC" id="2.7.1.137" evidence="2"/>
<reference evidence="11" key="1">
    <citation type="submission" date="2022-11" db="EMBL/GenBank/DDBJ databases">
        <authorList>
            <person name="Morgan W.R."/>
            <person name="Tartar A."/>
        </authorList>
    </citation>
    <scope>NUCLEOTIDE SEQUENCE</scope>
    <source>
        <strain evidence="11">ARSEF 373</strain>
    </source>
</reference>
<dbReference type="Gene3D" id="1.10.1070.11">
    <property type="entry name" value="Phosphatidylinositol 3-/4-kinase, catalytic domain"/>
    <property type="match status" value="1"/>
</dbReference>
<organism evidence="11 12">
    <name type="scientific">Lagenidium giganteum</name>
    <dbReference type="NCBI Taxonomy" id="4803"/>
    <lineage>
        <taxon>Eukaryota</taxon>
        <taxon>Sar</taxon>
        <taxon>Stramenopiles</taxon>
        <taxon>Oomycota</taxon>
        <taxon>Peronosporomycetes</taxon>
        <taxon>Pythiales</taxon>
        <taxon>Pythiaceae</taxon>
    </lineage>
</organism>
<evidence type="ECO:0000313" key="12">
    <source>
        <dbReference type="Proteomes" id="UP001146120"/>
    </source>
</evidence>
<dbReference type="InterPro" id="IPR036940">
    <property type="entry name" value="PI3/4_kinase_cat_sf"/>
</dbReference>
<dbReference type="GO" id="GO:0016477">
    <property type="term" value="P:cell migration"/>
    <property type="evidence" value="ECO:0007669"/>
    <property type="project" value="TreeGrafter"/>
</dbReference>
<dbReference type="InterPro" id="IPR004277">
    <property type="entry name" value="PSS"/>
</dbReference>
<feature type="region of interest" description="Disordered" evidence="7">
    <location>
        <begin position="1"/>
        <end position="63"/>
    </location>
</feature>
<dbReference type="InterPro" id="IPR014710">
    <property type="entry name" value="RmlC-like_jellyroll"/>
</dbReference>
<dbReference type="SMART" id="SM00146">
    <property type="entry name" value="PI3Kc"/>
    <property type="match status" value="1"/>
</dbReference>
<evidence type="ECO:0000256" key="6">
    <source>
        <dbReference type="ARBA" id="ARBA00022840"/>
    </source>
</evidence>
<feature type="transmembrane region" description="Helical" evidence="8">
    <location>
        <begin position="1477"/>
        <end position="1502"/>
    </location>
</feature>
<evidence type="ECO:0000313" key="11">
    <source>
        <dbReference type="EMBL" id="DBA04048.1"/>
    </source>
</evidence>
<proteinExistence type="predicted"/>
<feature type="transmembrane region" description="Helical" evidence="8">
    <location>
        <begin position="1666"/>
        <end position="1686"/>
    </location>
</feature>
<dbReference type="PANTHER" id="PTHR10048">
    <property type="entry name" value="PHOSPHATIDYLINOSITOL KINASE"/>
    <property type="match status" value="1"/>
</dbReference>
<feature type="compositionally biased region" description="Polar residues" evidence="7">
    <location>
        <begin position="1"/>
        <end position="10"/>
    </location>
</feature>
<dbReference type="PROSITE" id="PS00916">
    <property type="entry name" value="PI3_4_KINASE_2"/>
    <property type="match status" value="1"/>
</dbReference>
<dbReference type="InterPro" id="IPR018490">
    <property type="entry name" value="cNMP-bd_dom_sf"/>
</dbReference>
<dbReference type="Gene3D" id="3.30.1010.10">
    <property type="entry name" value="Phosphatidylinositol 3-kinase Catalytic Subunit, Chain A, domain 4"/>
    <property type="match status" value="1"/>
</dbReference>
<feature type="transmembrane region" description="Helical" evidence="8">
    <location>
        <begin position="1594"/>
        <end position="1613"/>
    </location>
</feature>
<dbReference type="GO" id="GO:0032060">
    <property type="term" value="P:bleb assembly"/>
    <property type="evidence" value="ECO:0007669"/>
    <property type="project" value="UniProtKB-ARBA"/>
</dbReference>
<dbReference type="SUPFAM" id="SSF48371">
    <property type="entry name" value="ARM repeat"/>
    <property type="match status" value="1"/>
</dbReference>
<dbReference type="InterPro" id="IPR015433">
    <property type="entry name" value="PI3/4_kinase"/>
</dbReference>
<dbReference type="PROSITE" id="PS00915">
    <property type="entry name" value="PI3_4_KINASE_1"/>
    <property type="match status" value="1"/>
</dbReference>
<dbReference type="InterPro" id="IPR011009">
    <property type="entry name" value="Kinase-like_dom_sf"/>
</dbReference>
<keyword evidence="6" id="KW-0067">ATP-binding</keyword>
<keyword evidence="5" id="KW-0418">Kinase</keyword>
<dbReference type="CDD" id="cd00038">
    <property type="entry name" value="CAP_ED"/>
    <property type="match status" value="1"/>
</dbReference>
<evidence type="ECO:0000256" key="2">
    <source>
        <dbReference type="ARBA" id="ARBA00012073"/>
    </source>
</evidence>
<dbReference type="GO" id="GO:0043491">
    <property type="term" value="P:phosphatidylinositol 3-kinase/protein kinase B signal transduction"/>
    <property type="evidence" value="ECO:0007669"/>
    <property type="project" value="TreeGrafter"/>
</dbReference>
<keyword evidence="4" id="KW-0547">Nucleotide-binding</keyword>
<dbReference type="GO" id="GO:0005524">
    <property type="term" value="F:ATP binding"/>
    <property type="evidence" value="ECO:0007669"/>
    <property type="project" value="UniProtKB-KW"/>
</dbReference>
<dbReference type="GO" id="GO:0016303">
    <property type="term" value="F:1-phosphatidylinositol-3-kinase activity"/>
    <property type="evidence" value="ECO:0007669"/>
    <property type="project" value="UniProtKB-EC"/>
</dbReference>
<dbReference type="Gene3D" id="2.60.120.10">
    <property type="entry name" value="Jelly Rolls"/>
    <property type="match status" value="1"/>
</dbReference>
<keyword evidence="3" id="KW-0808">Transferase</keyword>
<gene>
    <name evidence="11" type="ORF">N0F65_009395</name>
</gene>
<dbReference type="FunFam" id="3.30.1010.10:FF:000008">
    <property type="entry name" value="Phosphatidylinositol 4,5-bisphosphate 3-kinase catalytic subunit gamma"/>
    <property type="match status" value="1"/>
</dbReference>
<dbReference type="GO" id="GO:0035005">
    <property type="term" value="F:1-phosphatidylinositol-4-phosphate 3-kinase activity"/>
    <property type="evidence" value="ECO:0007669"/>
    <property type="project" value="TreeGrafter"/>
</dbReference>
<dbReference type="PROSITE" id="PS50290">
    <property type="entry name" value="PI3_4_KINASE_3"/>
    <property type="match status" value="1"/>
</dbReference>
<dbReference type="SMART" id="SM00145">
    <property type="entry name" value="PI3Ka"/>
    <property type="match status" value="1"/>
</dbReference>
<protein>
    <recommendedName>
        <fullName evidence="2">phosphatidylinositol 3-kinase</fullName>
        <ecNumber evidence="2">2.7.1.137</ecNumber>
    </recommendedName>
</protein>
<dbReference type="FunFam" id="1.10.1070.11:FF:000001">
    <property type="entry name" value="Phosphatidylinositol 4,5-bisphosphate 3-kinase catalytic subunit"/>
    <property type="match status" value="1"/>
</dbReference>
<sequence length="1741" mass="196336">MVEQDASPTSPAKDVTMGSPTSLETRSTEPTTASSPKPAAPSSNPLLRAMAGGGGGKAGEPRENKWKLALRQLIFMSRMNLQFTDRIANEIELRQQNISPTSLICSVPYFNSFSPTEIKELEAASKRERLRPGHRISLSCSDKIEDQQFYIVISGNLAMADEGVTDAEAVQRANLSPIYKLGIGDYFGTHGESTMSVLAMGPVEYLRIPMEYISQKSSSACTLIAAEKNEITRGTAEIESYKKWALQFAMSNNKASAAEAKSSTAQGIARVTFKAFTKEMLLHLSPECELDHTLEYMQKILCSAFGARKVRIYVVDHASSKLTIKYSEDRLSAMHVRIRGGIGEFLMSKCEPQCIGEASDIELATEKQWEDYYRDEDIVLVAPFFQYDPTAAKLTNRDPSAMIGVLEVVIGQEIPRTMSQPPPQGSIVRTAPPSPSQFNESDAHILETATQELGRYLYFHYNGFFSAPNSSIVSSSDTPSTNTPPAEVADAELEVNEVFPTPEPDASLSASPIIISLGDAAIRSTSKLTHVLVMVGHGKTTLSAAKLSMSATGSGSDGARTYRVEGDGDLGISVGDIPHGAHVMIQFVASVEVVAWSGMHLFDFGHGLKAGKQTLAVSSATSRSATALEIENCSKPSTMAKTNIGTIEIEVSSAGLASQPFSFSSFQKKRSMPFRASIFFDQSRRKSQEDLVDLDTLEDDKKALLKRLRSDPLVHLSSDDTDFLWRYRQSLTDDAALLPAFLSSVDWSKRDRVMEAYRLLLLWRQPSYLQALQLLSPMFPDPKVRAYAVRCMHSLQDQRLRLYLLQLVQALKNERYHDSALARFLLMRGLLSPGDIGYSLYWFLKAEAHVDQTSERFETMMAQYLQLCGSYKLEIRQSVFVMKKLEEVAAVVKQEATPKARKEKLHEELRKTLLPDTFQLPLHPRTFCTKVIIDKCRVMESKKKPLFLQLENAKALHQPPYVIFKSGDDLRQDQLVLQILRVMDDLWREAGLNLCLSPYACISTGDELGLIEVVDQAETLASIIYNRHRMSLTKIGRKMSAAKDALVGGPVISDWLFQQPPPPPPSTESAAALPPRPTSPVREEDVEIETPSIAGCFPLLRSRSRRDSTERNEELIQTFVKSCAGYCVATYVLGIGDRHNDNLMLQVTGKLFHIDFGHFLGNFKTKLGVKRERAPFVFTPAMLDVMGGKDSEHFEKFKSTACQAFQVLRHHSNLLITLLVLALSCGIPELTSETDIRWVHKTLMLELSDEEAEKKFRKLILVALHTKTTHARDAAKAPHQDADVIEEQQRQVLRVRKGSDLAVYGNESSNYQNRKWSMEETVTVDEENENQWTSNPHTLTCGFLMTVWITYEAFYGFDETGLSDDEIKAQTVRRGIKFACAFFLSYCMLQLPDGHFVRPHPIVWRLVTGVFILYEMLLIFLLFMRTDDARQFMTNFDPKLGVKLPETSYATDCRLYTPEHPESNFVNFRNTFFDRFVVMHFVGWFVGALMVRSYLICWILSIMFEVYELTFRHWLANFNECWWDHLFLDLFTCNAFGIYLGMKVCRWFEMKKFNWVGIRKIPNLSGKAKRALAQFTPMYWLAYDWKIFRSAERFWRVMSMVTILSIMMLNSFFLKTVLWVPASSTLNVIRLCIWYSAGSYAVAEYYIFCTFTLHCEGVGQTPVKKLGPRAWLGLAVVITEVLIIIKHGKGMFTAPFPTFVKVIWSVLFLVLVVGSTIYFKFFNQPQEQKAVDTKVADKKKN</sequence>
<evidence type="ECO:0000256" key="4">
    <source>
        <dbReference type="ARBA" id="ARBA00022741"/>
    </source>
</evidence>
<keyword evidence="8" id="KW-0812">Transmembrane</keyword>
<feature type="region of interest" description="Disordered" evidence="7">
    <location>
        <begin position="1057"/>
        <end position="1085"/>
    </location>
</feature>
<dbReference type="GO" id="GO:0005886">
    <property type="term" value="C:plasma membrane"/>
    <property type="evidence" value="ECO:0007669"/>
    <property type="project" value="TreeGrafter"/>
</dbReference>
<dbReference type="InterPro" id="IPR035448">
    <property type="entry name" value="PI3Kc"/>
</dbReference>
<dbReference type="Proteomes" id="UP001146120">
    <property type="component" value="Unassembled WGS sequence"/>
</dbReference>
<dbReference type="GO" id="GO:0050920">
    <property type="term" value="P:regulation of chemotaxis"/>
    <property type="evidence" value="ECO:0007669"/>
    <property type="project" value="UniProtKB-ARBA"/>
</dbReference>
<dbReference type="InterPro" id="IPR000403">
    <property type="entry name" value="PI3/4_kinase_cat_dom"/>
</dbReference>
<dbReference type="PROSITE" id="PS51545">
    <property type="entry name" value="PIK_HELICAL"/>
    <property type="match status" value="1"/>
</dbReference>
<dbReference type="InterPro" id="IPR042236">
    <property type="entry name" value="PI3K_accessory_sf"/>
</dbReference>
<feature type="domain" description="PIK helical" evidence="10">
    <location>
        <begin position="690"/>
        <end position="867"/>
    </location>
</feature>
<dbReference type="Pfam" id="PF00454">
    <property type="entry name" value="PI3_PI4_kinase"/>
    <property type="match status" value="1"/>
</dbReference>
<dbReference type="EMBL" id="DAKRPA010000012">
    <property type="protein sequence ID" value="DBA04048.1"/>
    <property type="molecule type" value="Genomic_DNA"/>
</dbReference>
<evidence type="ECO:0000256" key="3">
    <source>
        <dbReference type="ARBA" id="ARBA00022679"/>
    </source>
</evidence>
<feature type="transmembrane region" description="Helical" evidence="8">
    <location>
        <begin position="1698"/>
        <end position="1719"/>
    </location>
</feature>
<keyword evidence="8" id="KW-1133">Transmembrane helix</keyword>
<reference evidence="11" key="2">
    <citation type="journal article" date="2023" name="Microbiol Resour">
        <title>Decontamination and Annotation of the Draft Genome Sequence of the Oomycete Lagenidium giganteum ARSEF 373.</title>
        <authorList>
            <person name="Morgan W.R."/>
            <person name="Tartar A."/>
        </authorList>
    </citation>
    <scope>NUCLEOTIDE SEQUENCE</scope>
    <source>
        <strain evidence="11">ARSEF 373</strain>
    </source>
</reference>
<dbReference type="InterPro" id="IPR016024">
    <property type="entry name" value="ARM-type_fold"/>
</dbReference>
<dbReference type="Pfam" id="PF00613">
    <property type="entry name" value="PI3Ka"/>
    <property type="match status" value="1"/>
</dbReference>
<accession>A0AAV2Z9D4</accession>
<evidence type="ECO:0000256" key="5">
    <source>
        <dbReference type="ARBA" id="ARBA00022777"/>
    </source>
</evidence>
<dbReference type="GO" id="GO:0005737">
    <property type="term" value="C:cytoplasm"/>
    <property type="evidence" value="ECO:0007669"/>
    <property type="project" value="TreeGrafter"/>
</dbReference>
<dbReference type="GO" id="GO:0106245">
    <property type="term" value="F:L-serine-phosphatidylethanolamine phosphatidyltransferase activity"/>
    <property type="evidence" value="ECO:0007669"/>
    <property type="project" value="InterPro"/>
</dbReference>
<feature type="transmembrane region" description="Helical" evidence="8">
    <location>
        <begin position="1633"/>
        <end position="1654"/>
    </location>
</feature>
<keyword evidence="8" id="KW-0472">Membrane</keyword>
<evidence type="ECO:0000256" key="1">
    <source>
        <dbReference type="ARBA" id="ARBA00001498"/>
    </source>
</evidence>
<comment type="catalytic activity">
    <reaction evidence="1">
        <text>a 1,2-diacyl-sn-glycero-3-phospho-(1D-myo-inositol) + ATP = a 1,2-diacyl-sn-glycero-3-phospho-(1D-myo-inositol-3-phosphate) + ADP + H(+)</text>
        <dbReference type="Rhea" id="RHEA:12709"/>
        <dbReference type="ChEBI" id="CHEBI:15378"/>
        <dbReference type="ChEBI" id="CHEBI:30616"/>
        <dbReference type="ChEBI" id="CHEBI:57880"/>
        <dbReference type="ChEBI" id="CHEBI:58088"/>
        <dbReference type="ChEBI" id="CHEBI:456216"/>
        <dbReference type="EC" id="2.7.1.137"/>
    </reaction>
</comment>
<dbReference type="GO" id="GO:0048015">
    <property type="term" value="P:phosphatidylinositol-mediated signaling"/>
    <property type="evidence" value="ECO:0007669"/>
    <property type="project" value="TreeGrafter"/>
</dbReference>
<name>A0AAV2Z9D4_9STRA</name>
<feature type="domain" description="PI3K/PI4K catalytic" evidence="9">
    <location>
        <begin position="932"/>
        <end position="1268"/>
    </location>
</feature>
<evidence type="ECO:0000259" key="10">
    <source>
        <dbReference type="PROSITE" id="PS51545"/>
    </source>
</evidence>
<feature type="transmembrane region" description="Helical" evidence="8">
    <location>
        <begin position="1402"/>
        <end position="1423"/>
    </location>
</feature>
<feature type="transmembrane region" description="Helical" evidence="8">
    <location>
        <begin position="1522"/>
        <end position="1542"/>
    </location>
</feature>
<comment type="caution">
    <text evidence="11">The sequence shown here is derived from an EMBL/GenBank/DDBJ whole genome shotgun (WGS) entry which is preliminary data.</text>
</comment>
<dbReference type="InterPro" id="IPR001263">
    <property type="entry name" value="PI3K_accessory_dom"/>
</dbReference>
<dbReference type="InterPro" id="IPR000595">
    <property type="entry name" value="cNMP-bd_dom"/>
</dbReference>
<evidence type="ECO:0000256" key="7">
    <source>
        <dbReference type="SAM" id="MobiDB-lite"/>
    </source>
</evidence>
<dbReference type="GO" id="GO:0006659">
    <property type="term" value="P:phosphatidylserine biosynthetic process"/>
    <property type="evidence" value="ECO:0007669"/>
    <property type="project" value="InterPro"/>
</dbReference>
<feature type="compositionally biased region" description="Low complexity" evidence="7">
    <location>
        <begin position="28"/>
        <end position="45"/>
    </location>
</feature>
<dbReference type="SUPFAM" id="SSF56112">
    <property type="entry name" value="Protein kinase-like (PK-like)"/>
    <property type="match status" value="1"/>
</dbReference>
<dbReference type="SUPFAM" id="SSF51206">
    <property type="entry name" value="cAMP-binding domain-like"/>
    <property type="match status" value="1"/>
</dbReference>
<dbReference type="Pfam" id="PF03034">
    <property type="entry name" value="PSS"/>
    <property type="match status" value="1"/>
</dbReference>
<dbReference type="GO" id="GO:0005942">
    <property type="term" value="C:phosphatidylinositol 3-kinase complex"/>
    <property type="evidence" value="ECO:0007669"/>
    <property type="project" value="TreeGrafter"/>
</dbReference>
<evidence type="ECO:0000259" key="9">
    <source>
        <dbReference type="PROSITE" id="PS50290"/>
    </source>
</evidence>